<dbReference type="OrthoDB" id="5121585at2759"/>
<accession>A0A2H3DWW8</accession>
<reference evidence="2" key="1">
    <citation type="journal article" date="2017" name="Nat. Ecol. Evol.">
        <title>Genome expansion and lineage-specific genetic innovations in the forest pathogenic fungi Armillaria.</title>
        <authorList>
            <person name="Sipos G."/>
            <person name="Prasanna A.N."/>
            <person name="Walter M.C."/>
            <person name="O'Connor E."/>
            <person name="Balint B."/>
            <person name="Krizsan K."/>
            <person name="Kiss B."/>
            <person name="Hess J."/>
            <person name="Varga T."/>
            <person name="Slot J."/>
            <person name="Riley R."/>
            <person name="Boka B."/>
            <person name="Rigling D."/>
            <person name="Barry K."/>
            <person name="Lee J."/>
            <person name="Mihaltcheva S."/>
            <person name="LaButti K."/>
            <person name="Lipzen A."/>
            <person name="Waldron R."/>
            <person name="Moloney N.M."/>
            <person name="Sperisen C."/>
            <person name="Kredics L."/>
            <person name="Vagvoelgyi C."/>
            <person name="Patrignani A."/>
            <person name="Fitzpatrick D."/>
            <person name="Nagy I."/>
            <person name="Doyle S."/>
            <person name="Anderson J.B."/>
            <person name="Grigoriev I.V."/>
            <person name="Gueldener U."/>
            <person name="Muensterkoetter M."/>
            <person name="Nagy L.G."/>
        </authorList>
    </citation>
    <scope>NUCLEOTIDE SEQUENCE [LARGE SCALE GENOMIC DNA]</scope>
    <source>
        <strain evidence="2">Ar21-2</strain>
    </source>
</reference>
<evidence type="ECO:0000313" key="1">
    <source>
        <dbReference type="EMBL" id="PBK92793.1"/>
    </source>
</evidence>
<gene>
    <name evidence="1" type="ORF">ARMGADRAFT_1030997</name>
</gene>
<dbReference type="Proteomes" id="UP000217790">
    <property type="component" value="Unassembled WGS sequence"/>
</dbReference>
<dbReference type="EMBL" id="KZ293658">
    <property type="protein sequence ID" value="PBK92793.1"/>
    <property type="molecule type" value="Genomic_DNA"/>
</dbReference>
<name>A0A2H3DWW8_ARMGA</name>
<keyword evidence="2" id="KW-1185">Reference proteome</keyword>
<dbReference type="OMA" id="ASHASWW"/>
<dbReference type="AlphaFoldDB" id="A0A2H3DWW8"/>
<proteinExistence type="predicted"/>
<sequence length="298" mass="32542">MSPLNPIFANSSSEVLALIGLPEACTTPAISSITYANWAHLPDWIKEVLGDDWQVRSGYLGLGRKGSGANTSPGIDVEVYVQSNTDADGVLDMATSKQATRHRLAGIITGTSRVITEVWTRGKLDEFGECSVQHIEGGGRFIVVAGQTIVDIRDSRTSELAAEVFEVYAYKLLEHTVRRNSPPLTAPIIKRGPLLSLTGTHDHSRPRKIQICSVVAARFSFWFELETPIAVADASVEGSDDAVSLEECVIEEGVKVKFTFAVARQGHHLVEVHAEFADLETLVSTSQMVEVEVFYTRD</sequence>
<protein>
    <submittedName>
        <fullName evidence="1">Uncharacterized protein</fullName>
    </submittedName>
</protein>
<evidence type="ECO:0000313" key="2">
    <source>
        <dbReference type="Proteomes" id="UP000217790"/>
    </source>
</evidence>
<organism evidence="1 2">
    <name type="scientific">Armillaria gallica</name>
    <name type="common">Bulbous honey fungus</name>
    <name type="synonym">Armillaria bulbosa</name>
    <dbReference type="NCBI Taxonomy" id="47427"/>
    <lineage>
        <taxon>Eukaryota</taxon>
        <taxon>Fungi</taxon>
        <taxon>Dikarya</taxon>
        <taxon>Basidiomycota</taxon>
        <taxon>Agaricomycotina</taxon>
        <taxon>Agaricomycetes</taxon>
        <taxon>Agaricomycetidae</taxon>
        <taxon>Agaricales</taxon>
        <taxon>Marasmiineae</taxon>
        <taxon>Physalacriaceae</taxon>
        <taxon>Armillaria</taxon>
    </lineage>
</organism>
<dbReference type="InParanoid" id="A0A2H3DWW8"/>